<feature type="compositionally biased region" description="Low complexity" evidence="1">
    <location>
        <begin position="105"/>
        <end position="243"/>
    </location>
</feature>
<feature type="region of interest" description="Disordered" evidence="1">
    <location>
        <begin position="344"/>
        <end position="418"/>
    </location>
</feature>
<organism evidence="4">
    <name type="scientific">Culicoides sonorensis</name>
    <name type="common">Biting midge</name>
    <dbReference type="NCBI Taxonomy" id="179676"/>
    <lineage>
        <taxon>Eukaryota</taxon>
        <taxon>Metazoa</taxon>
        <taxon>Ecdysozoa</taxon>
        <taxon>Arthropoda</taxon>
        <taxon>Hexapoda</taxon>
        <taxon>Insecta</taxon>
        <taxon>Pterygota</taxon>
        <taxon>Neoptera</taxon>
        <taxon>Endopterygota</taxon>
        <taxon>Diptera</taxon>
        <taxon>Nematocera</taxon>
        <taxon>Chironomoidea</taxon>
        <taxon>Ceratopogonidae</taxon>
        <taxon>Ceratopogoninae</taxon>
        <taxon>Culicoides</taxon>
        <taxon>Monoculicoides</taxon>
    </lineage>
</organism>
<feature type="region of interest" description="Disordered" evidence="1">
    <location>
        <begin position="92"/>
        <end position="250"/>
    </location>
</feature>
<accession>A0A336MJN6</accession>
<gene>
    <name evidence="4" type="primary">CSON000996</name>
</gene>
<feature type="chain" id="PRO_5036062337" evidence="2">
    <location>
        <begin position="23"/>
        <end position="483"/>
    </location>
</feature>
<proteinExistence type="predicted"/>
<keyword evidence="2" id="KW-0732">Signal</keyword>
<dbReference type="EMBL" id="UFQT01001160">
    <property type="protein sequence ID" value="SSX29199.1"/>
    <property type="molecule type" value="Genomic_DNA"/>
</dbReference>
<evidence type="ECO:0000313" key="4">
    <source>
        <dbReference type="EMBL" id="SSX29199.1"/>
    </source>
</evidence>
<feature type="compositionally biased region" description="Low complexity" evidence="1">
    <location>
        <begin position="344"/>
        <end position="407"/>
    </location>
</feature>
<evidence type="ECO:0000256" key="2">
    <source>
        <dbReference type="SAM" id="SignalP"/>
    </source>
</evidence>
<sequence length="483" mass="52640">MKIVLSLLGVLLTLLQTSNARASVPWPINCNSPKCNTEEFRNVLWPSKVPRNYYFCLQDGNNYIPMTKRCEDSILSHFDYFKQKCVRANEWKNPCNGGPRPPPGSSEETSADSSTTSTPTTSTTPSTTTSTKKPGSSEEASNSGSHSGSSSLEETSAESSTSSPSTTTSTKKPGSSEEGSNSGSGEATSENPVTSEPTTTESSNSSEETTTENSNSSKETTTENSNSSEESGESTVTQSTTTSDPGPSVPWPITCNIPKCNIKEYRNIKWPTKVSRNYYICLQDGDNYIPMMKRCEDSILSHFDYFRQECVRANEWNNPCNGGTKPPPPTTTTTTTTEIVTTTTEEITSEASSSTEEPTTEATSTTAESTTTPSTTQSTTTPSTTQSTTTPSTTQSTTTQSTTTQAPGLPWPVDCDKPKCDTEANRKTLWPGKTPRDYYECNGNVAVKKRCEDNQLSHFQYLSQKCVRANEWNNSCKSFKIYV</sequence>
<reference evidence="3" key="1">
    <citation type="submission" date="2018-04" db="EMBL/GenBank/DDBJ databases">
        <authorList>
            <person name="Go L.Y."/>
            <person name="Mitchell J.A."/>
        </authorList>
    </citation>
    <scope>NUCLEOTIDE SEQUENCE</scope>
    <source>
        <tissue evidence="3">Whole organism</tissue>
    </source>
</reference>
<name>A0A336MJN6_CULSO</name>
<feature type="signal peptide" evidence="2">
    <location>
        <begin position="1"/>
        <end position="22"/>
    </location>
</feature>
<dbReference type="VEuPathDB" id="VectorBase:CSON000996"/>
<protein>
    <submittedName>
        <fullName evidence="4">CSON000996 protein</fullName>
    </submittedName>
</protein>
<evidence type="ECO:0000313" key="3">
    <source>
        <dbReference type="EMBL" id="SSX09297.1"/>
    </source>
</evidence>
<evidence type="ECO:0000256" key="1">
    <source>
        <dbReference type="SAM" id="MobiDB-lite"/>
    </source>
</evidence>
<reference evidence="4" key="2">
    <citation type="submission" date="2018-07" db="EMBL/GenBank/DDBJ databases">
        <authorList>
            <person name="Quirk P.G."/>
            <person name="Krulwich T.A."/>
        </authorList>
    </citation>
    <scope>NUCLEOTIDE SEQUENCE</scope>
</reference>
<dbReference type="EMBL" id="UFQS01001160">
    <property type="protein sequence ID" value="SSX09297.1"/>
    <property type="molecule type" value="Genomic_DNA"/>
</dbReference>
<dbReference type="AlphaFoldDB" id="A0A336MJN6"/>